<name>A0A9N8ZYQ7_9GLOM</name>
<reference evidence="1" key="1">
    <citation type="submission" date="2021-06" db="EMBL/GenBank/DDBJ databases">
        <authorList>
            <person name="Kallberg Y."/>
            <person name="Tangrot J."/>
            <person name="Rosling A."/>
        </authorList>
    </citation>
    <scope>NUCLEOTIDE SEQUENCE</scope>
    <source>
        <strain evidence="1">CL551</strain>
    </source>
</reference>
<keyword evidence="2" id="KW-1185">Reference proteome</keyword>
<accession>A0A9N8ZYQ7</accession>
<feature type="non-terminal residue" evidence="1">
    <location>
        <position position="51"/>
    </location>
</feature>
<evidence type="ECO:0000313" key="2">
    <source>
        <dbReference type="Proteomes" id="UP000789342"/>
    </source>
</evidence>
<evidence type="ECO:0000313" key="1">
    <source>
        <dbReference type="EMBL" id="CAG8510992.1"/>
    </source>
</evidence>
<feature type="non-terminal residue" evidence="1">
    <location>
        <position position="1"/>
    </location>
</feature>
<gene>
    <name evidence="1" type="ORF">AMORRO_LOCUS3724</name>
</gene>
<comment type="caution">
    <text evidence="1">The sequence shown here is derived from an EMBL/GenBank/DDBJ whole genome shotgun (WGS) entry which is preliminary data.</text>
</comment>
<sequence>VFVREFSDRNPANSHVILIGWENDGFNMMSQDEVNTNARAIKRSVRETSKV</sequence>
<dbReference type="EMBL" id="CAJVPV010001877">
    <property type="protein sequence ID" value="CAG8510992.1"/>
    <property type="molecule type" value="Genomic_DNA"/>
</dbReference>
<dbReference type="Proteomes" id="UP000789342">
    <property type="component" value="Unassembled WGS sequence"/>
</dbReference>
<organism evidence="1 2">
    <name type="scientific">Acaulospora morrowiae</name>
    <dbReference type="NCBI Taxonomy" id="94023"/>
    <lineage>
        <taxon>Eukaryota</taxon>
        <taxon>Fungi</taxon>
        <taxon>Fungi incertae sedis</taxon>
        <taxon>Mucoromycota</taxon>
        <taxon>Glomeromycotina</taxon>
        <taxon>Glomeromycetes</taxon>
        <taxon>Diversisporales</taxon>
        <taxon>Acaulosporaceae</taxon>
        <taxon>Acaulospora</taxon>
    </lineage>
</organism>
<dbReference type="AlphaFoldDB" id="A0A9N8ZYQ7"/>
<protein>
    <submittedName>
        <fullName evidence="1">16037_t:CDS:1</fullName>
    </submittedName>
</protein>
<proteinExistence type="predicted"/>